<dbReference type="Proteomes" id="UP000188388">
    <property type="component" value="Unassembled WGS sequence"/>
</dbReference>
<reference evidence="2" key="1">
    <citation type="submission" date="2017-01" db="EMBL/GenBank/DDBJ databases">
        <authorList>
            <person name="Brunel B."/>
        </authorList>
    </citation>
    <scope>NUCLEOTIDE SEQUENCE [LARGE SCALE GENOMIC DNA]</scope>
</reference>
<evidence type="ECO:0000313" key="1">
    <source>
        <dbReference type="EMBL" id="SIT60126.1"/>
    </source>
</evidence>
<dbReference type="RefSeq" id="WP_077384118.1">
    <property type="nucleotide sequence ID" value="NZ_FTPD01000082.1"/>
</dbReference>
<proteinExistence type="predicted"/>
<dbReference type="AlphaFoldDB" id="A0A1R3VJQ1"/>
<gene>
    <name evidence="1" type="ORF">BQ8794_90291</name>
</gene>
<name>A0A1R3VJQ1_9HYPH</name>
<dbReference type="EMBL" id="FTPD01000082">
    <property type="protein sequence ID" value="SIT60126.1"/>
    <property type="molecule type" value="Genomic_DNA"/>
</dbReference>
<sequence>METVEVINGRSPLSKADARKRYVEIGELVVLKQIQDDSAKLDDRAIAIGPFARLDASAAAAHDGKTRGAVTNLFGSQAAYQTETMALALSAIAWIEKIEYPSPDDFDTPDKWVDAFFSGQSDRGPQHGAEPTVNYAFLWALWLSTVPYGLWSEEISRTGLAEYRQWVAQLKDVFADALDHFDLAVGEGMTVLDLASAAASLIEGIWLNQCLTVNHPSDPSEPVSAALRRSGRMLWRGATRPRAD</sequence>
<accession>A0A1R3VJQ1</accession>
<organism evidence="1 2">
    <name type="scientific">Mesorhizobium prunaredense</name>
    <dbReference type="NCBI Taxonomy" id="1631249"/>
    <lineage>
        <taxon>Bacteria</taxon>
        <taxon>Pseudomonadati</taxon>
        <taxon>Pseudomonadota</taxon>
        <taxon>Alphaproteobacteria</taxon>
        <taxon>Hyphomicrobiales</taxon>
        <taxon>Phyllobacteriaceae</taxon>
        <taxon>Mesorhizobium</taxon>
    </lineage>
</organism>
<protein>
    <submittedName>
        <fullName evidence="1">Uncharacterized protein</fullName>
    </submittedName>
</protein>
<keyword evidence="2" id="KW-1185">Reference proteome</keyword>
<evidence type="ECO:0000313" key="2">
    <source>
        <dbReference type="Proteomes" id="UP000188388"/>
    </source>
</evidence>